<dbReference type="OrthoDB" id="6629629at2759"/>
<keyword evidence="3" id="KW-1185">Reference proteome</keyword>
<dbReference type="AlphaFoldDB" id="A0A8S9Y3J5"/>
<gene>
    <name evidence="2" type="ORF">GE061_000185</name>
</gene>
<dbReference type="InterPro" id="IPR006578">
    <property type="entry name" value="MADF-dom"/>
</dbReference>
<evidence type="ECO:0000259" key="1">
    <source>
        <dbReference type="Pfam" id="PF10545"/>
    </source>
</evidence>
<dbReference type="Pfam" id="PF10545">
    <property type="entry name" value="MADF_DNA_bdg"/>
    <property type="match status" value="1"/>
</dbReference>
<feature type="domain" description="MADF" evidence="1">
    <location>
        <begin position="54"/>
        <end position="105"/>
    </location>
</feature>
<accession>A0A8S9Y3J5</accession>
<reference evidence="2" key="1">
    <citation type="journal article" date="2021" name="Mol. Ecol. Resour.">
        <title>Apolygus lucorum genome provides insights into omnivorousness and mesophyll feeding.</title>
        <authorList>
            <person name="Liu Y."/>
            <person name="Liu H."/>
            <person name="Wang H."/>
            <person name="Huang T."/>
            <person name="Liu B."/>
            <person name="Yang B."/>
            <person name="Yin L."/>
            <person name="Li B."/>
            <person name="Zhang Y."/>
            <person name="Zhang S."/>
            <person name="Jiang F."/>
            <person name="Zhang X."/>
            <person name="Ren Y."/>
            <person name="Wang B."/>
            <person name="Wang S."/>
            <person name="Lu Y."/>
            <person name="Wu K."/>
            <person name="Fan W."/>
            <person name="Wang G."/>
        </authorList>
    </citation>
    <scope>NUCLEOTIDE SEQUENCE</scope>
    <source>
        <strain evidence="2">12Hb</strain>
    </source>
</reference>
<evidence type="ECO:0000313" key="2">
    <source>
        <dbReference type="EMBL" id="KAF6215850.1"/>
    </source>
</evidence>
<sequence>MPDPPPETPIMMSLSRKLNSVATSVKDICETGRKALQTKVEADITLFELSNSCEEEVKAKWKNLRDNFNKELKKIPTQRSGDGGEQENYFEYPGKWQHFTQLLFLKDVLIPRVTEGNLTESLDTLGTSSLPIEVIDSSQIPIRSEEFSYEIIEAEDVVLSPSADIPQANCEQEIYLFNKLAPLQKSRKRKMSSFEEKLLHVEEEKL</sequence>
<name>A0A8S9Y3J5_APOLU</name>
<evidence type="ECO:0000313" key="3">
    <source>
        <dbReference type="Proteomes" id="UP000466442"/>
    </source>
</evidence>
<protein>
    <recommendedName>
        <fullName evidence="1">MADF domain-containing protein</fullName>
    </recommendedName>
</protein>
<proteinExistence type="predicted"/>
<comment type="caution">
    <text evidence="2">The sequence shown here is derived from an EMBL/GenBank/DDBJ whole genome shotgun (WGS) entry which is preliminary data.</text>
</comment>
<dbReference type="EMBL" id="WIXP02000001">
    <property type="protein sequence ID" value="KAF6215850.1"/>
    <property type="molecule type" value="Genomic_DNA"/>
</dbReference>
<dbReference type="Proteomes" id="UP000466442">
    <property type="component" value="Linkage Group LG1"/>
</dbReference>
<organism evidence="2 3">
    <name type="scientific">Apolygus lucorum</name>
    <name type="common">Small green plant bug</name>
    <name type="synonym">Lygocoris lucorum</name>
    <dbReference type="NCBI Taxonomy" id="248454"/>
    <lineage>
        <taxon>Eukaryota</taxon>
        <taxon>Metazoa</taxon>
        <taxon>Ecdysozoa</taxon>
        <taxon>Arthropoda</taxon>
        <taxon>Hexapoda</taxon>
        <taxon>Insecta</taxon>
        <taxon>Pterygota</taxon>
        <taxon>Neoptera</taxon>
        <taxon>Paraneoptera</taxon>
        <taxon>Hemiptera</taxon>
        <taxon>Heteroptera</taxon>
        <taxon>Panheteroptera</taxon>
        <taxon>Cimicomorpha</taxon>
        <taxon>Miridae</taxon>
        <taxon>Mirini</taxon>
        <taxon>Apolygus</taxon>
    </lineage>
</organism>